<dbReference type="PANTHER" id="PTHR43298:SF2">
    <property type="entry name" value="FMN_FAD EXPORTER YEEO-RELATED"/>
    <property type="match status" value="1"/>
</dbReference>
<evidence type="ECO:0000256" key="5">
    <source>
        <dbReference type="ARBA" id="ARBA00022692"/>
    </source>
</evidence>
<keyword evidence="4" id="KW-1003">Cell membrane</keyword>
<sequence length="457" mass="49574">MSPWQQELKALLQLTAPILVTQLAQAGYGFIDTVMAGQVSALDLAAVAIGSSVWLPLFLLISGIVMATTSLVAAAHGAGRYHDIPHITHQALWLGGFIGLLAMLLMQKISVIFPLLDVPAHLQAPTELYLQGVSYGMPSVAIFCVLRFYSEALGHTQPIMVISLLGILLNIPANYVFIYGLWGLPKMGGAGCGWATALVMTTMMLVLFIYVLRAQAFAKVRLLASDIRPHVGLIWRITQLGFPIGAAIFFEVSLFSCIAVLVSPFGELVVAAHQISLSVTSLLFMIPLSLAISMTIRTGIAYGRHDLAGIALTRRTGLITTTSIACVSALCIILFSHTITPLYSSHPQVQQLAAQLLLFAAAYQIFDALQVGAAGCLRGIQDTRSPMIMTLIAYWLVALPLGYSLGMFPLWQQRALEAYGFWFGLVVGLAVACVLLNWRLHTSLKRLAQRWSADTHR</sequence>
<evidence type="ECO:0000256" key="7">
    <source>
        <dbReference type="ARBA" id="ARBA00023065"/>
    </source>
</evidence>
<evidence type="ECO:0000256" key="9">
    <source>
        <dbReference type="ARBA" id="ARBA00031636"/>
    </source>
</evidence>
<keyword evidence="7" id="KW-0406">Ion transport</keyword>
<dbReference type="GO" id="GO:0042910">
    <property type="term" value="F:xenobiotic transmembrane transporter activity"/>
    <property type="evidence" value="ECO:0007669"/>
    <property type="project" value="InterPro"/>
</dbReference>
<dbReference type="PIRSF" id="PIRSF006603">
    <property type="entry name" value="DinF"/>
    <property type="match status" value="1"/>
</dbReference>
<keyword evidence="8 10" id="KW-0472">Membrane</keyword>
<dbReference type="InterPro" id="IPR050222">
    <property type="entry name" value="MATE_MdtK"/>
</dbReference>
<dbReference type="RefSeq" id="WP_204509302.1">
    <property type="nucleotide sequence ID" value="NZ_QAON01000006.1"/>
</dbReference>
<dbReference type="PANTHER" id="PTHR43298">
    <property type="entry name" value="MULTIDRUG RESISTANCE PROTEIN NORM-RELATED"/>
    <property type="match status" value="1"/>
</dbReference>
<gene>
    <name evidence="11" type="ORF">C8N29_106146</name>
</gene>
<evidence type="ECO:0000313" key="11">
    <source>
        <dbReference type="EMBL" id="PTQ89615.1"/>
    </source>
</evidence>
<dbReference type="AlphaFoldDB" id="A0A2T5J000"/>
<feature type="transmembrane region" description="Helical" evidence="10">
    <location>
        <begin position="128"/>
        <end position="149"/>
    </location>
</feature>
<evidence type="ECO:0000256" key="4">
    <source>
        <dbReference type="ARBA" id="ARBA00022475"/>
    </source>
</evidence>
<dbReference type="CDD" id="cd13131">
    <property type="entry name" value="MATE_NorM_like"/>
    <property type="match status" value="1"/>
</dbReference>
<dbReference type="InterPro" id="IPR048279">
    <property type="entry name" value="MdtK-like"/>
</dbReference>
<comment type="subcellular location">
    <subcellularLocation>
        <location evidence="1">Cell inner membrane</location>
        <topology evidence="1">Multi-pass membrane protein</topology>
    </subcellularLocation>
</comment>
<keyword evidence="5 10" id="KW-0812">Transmembrane</keyword>
<proteinExistence type="predicted"/>
<evidence type="ECO:0000256" key="1">
    <source>
        <dbReference type="ARBA" id="ARBA00004429"/>
    </source>
</evidence>
<protein>
    <recommendedName>
        <fullName evidence="9">Multidrug-efflux transporter</fullName>
    </recommendedName>
</protein>
<feature type="transmembrane region" description="Helical" evidence="10">
    <location>
        <begin position="91"/>
        <end position="116"/>
    </location>
</feature>
<feature type="transmembrane region" description="Helical" evidence="10">
    <location>
        <begin position="418"/>
        <end position="440"/>
    </location>
</feature>
<comment type="caution">
    <text evidence="11">The sequence shown here is derived from an EMBL/GenBank/DDBJ whole genome shotgun (WGS) entry which is preliminary data.</text>
</comment>
<dbReference type="Pfam" id="PF01554">
    <property type="entry name" value="MatE"/>
    <property type="match status" value="2"/>
</dbReference>
<dbReference type="GO" id="GO:0015297">
    <property type="term" value="F:antiporter activity"/>
    <property type="evidence" value="ECO:0007669"/>
    <property type="project" value="UniProtKB-KW"/>
</dbReference>
<evidence type="ECO:0000256" key="8">
    <source>
        <dbReference type="ARBA" id="ARBA00023136"/>
    </source>
</evidence>
<dbReference type="EMBL" id="QAON01000006">
    <property type="protein sequence ID" value="PTQ89615.1"/>
    <property type="molecule type" value="Genomic_DNA"/>
</dbReference>
<keyword evidence="2" id="KW-0813">Transport</keyword>
<keyword evidence="3" id="KW-0050">Antiport</keyword>
<evidence type="ECO:0000256" key="10">
    <source>
        <dbReference type="SAM" id="Phobius"/>
    </source>
</evidence>
<feature type="transmembrane region" description="Helical" evidence="10">
    <location>
        <begin position="161"/>
        <end position="182"/>
    </location>
</feature>
<dbReference type="NCBIfam" id="TIGR00797">
    <property type="entry name" value="matE"/>
    <property type="match status" value="1"/>
</dbReference>
<feature type="transmembrane region" description="Helical" evidence="10">
    <location>
        <begin position="194"/>
        <end position="212"/>
    </location>
</feature>
<evidence type="ECO:0000256" key="3">
    <source>
        <dbReference type="ARBA" id="ARBA00022449"/>
    </source>
</evidence>
<name>A0A2T5J000_9GAMM</name>
<dbReference type="GO" id="GO:0006811">
    <property type="term" value="P:monoatomic ion transport"/>
    <property type="evidence" value="ECO:0007669"/>
    <property type="project" value="UniProtKB-KW"/>
</dbReference>
<evidence type="ECO:0000256" key="2">
    <source>
        <dbReference type="ARBA" id="ARBA00022448"/>
    </source>
</evidence>
<dbReference type="Proteomes" id="UP000244223">
    <property type="component" value="Unassembled WGS sequence"/>
</dbReference>
<feature type="transmembrane region" description="Helical" evidence="10">
    <location>
        <begin position="233"/>
        <end position="263"/>
    </location>
</feature>
<organism evidence="11 12">
    <name type="scientific">Agitococcus lubricus</name>
    <dbReference type="NCBI Taxonomy" id="1077255"/>
    <lineage>
        <taxon>Bacteria</taxon>
        <taxon>Pseudomonadati</taxon>
        <taxon>Pseudomonadota</taxon>
        <taxon>Gammaproteobacteria</taxon>
        <taxon>Moraxellales</taxon>
        <taxon>Moraxellaceae</taxon>
        <taxon>Agitococcus</taxon>
    </lineage>
</organism>
<dbReference type="GO" id="GO:0005886">
    <property type="term" value="C:plasma membrane"/>
    <property type="evidence" value="ECO:0007669"/>
    <property type="project" value="UniProtKB-SubCell"/>
</dbReference>
<feature type="transmembrane region" description="Helical" evidence="10">
    <location>
        <begin position="356"/>
        <end position="380"/>
    </location>
</feature>
<keyword evidence="6 10" id="KW-1133">Transmembrane helix</keyword>
<feature type="transmembrane region" description="Helical" evidence="10">
    <location>
        <begin position="53"/>
        <end position="79"/>
    </location>
</feature>
<keyword evidence="12" id="KW-1185">Reference proteome</keyword>
<evidence type="ECO:0000313" key="12">
    <source>
        <dbReference type="Proteomes" id="UP000244223"/>
    </source>
</evidence>
<dbReference type="InterPro" id="IPR002528">
    <property type="entry name" value="MATE_fam"/>
</dbReference>
<feature type="transmembrane region" description="Helical" evidence="10">
    <location>
        <begin position="317"/>
        <end position="336"/>
    </location>
</feature>
<accession>A0A2T5J000</accession>
<feature type="transmembrane region" description="Helical" evidence="10">
    <location>
        <begin position="275"/>
        <end position="296"/>
    </location>
</feature>
<reference evidence="11 12" key="1">
    <citation type="submission" date="2018-04" db="EMBL/GenBank/DDBJ databases">
        <title>Genomic Encyclopedia of Archaeal and Bacterial Type Strains, Phase II (KMG-II): from individual species to whole genera.</title>
        <authorList>
            <person name="Goeker M."/>
        </authorList>
    </citation>
    <scope>NUCLEOTIDE SEQUENCE [LARGE SCALE GENOMIC DNA]</scope>
    <source>
        <strain evidence="11 12">DSM 5822</strain>
    </source>
</reference>
<evidence type="ECO:0000256" key="6">
    <source>
        <dbReference type="ARBA" id="ARBA00022989"/>
    </source>
</evidence>
<feature type="transmembrane region" description="Helical" evidence="10">
    <location>
        <begin position="392"/>
        <end position="412"/>
    </location>
</feature>